<reference evidence="2 3" key="1">
    <citation type="journal article" date="2019" name="Sci. Rep.">
        <title>Orb-weaving spider Araneus ventricosus genome elucidates the spidroin gene catalogue.</title>
        <authorList>
            <person name="Kono N."/>
            <person name="Nakamura H."/>
            <person name="Ohtoshi R."/>
            <person name="Moran D.A.P."/>
            <person name="Shinohara A."/>
            <person name="Yoshida Y."/>
            <person name="Fujiwara M."/>
            <person name="Mori M."/>
            <person name="Tomita M."/>
            <person name="Arakawa K."/>
        </authorList>
    </citation>
    <scope>NUCLEOTIDE SEQUENCE [LARGE SCALE GENOMIC DNA]</scope>
</reference>
<proteinExistence type="predicted"/>
<name>A0A4Y2DSJ0_ARAVE</name>
<evidence type="ECO:0000313" key="2">
    <source>
        <dbReference type="EMBL" id="GBM19792.1"/>
    </source>
</evidence>
<evidence type="ECO:0000313" key="3">
    <source>
        <dbReference type="Proteomes" id="UP000499080"/>
    </source>
</evidence>
<feature type="region of interest" description="Disordered" evidence="1">
    <location>
        <begin position="28"/>
        <end position="53"/>
    </location>
</feature>
<protein>
    <submittedName>
        <fullName evidence="2">Uncharacterized protein</fullName>
    </submittedName>
</protein>
<organism evidence="2 3">
    <name type="scientific">Araneus ventricosus</name>
    <name type="common">Orbweaver spider</name>
    <name type="synonym">Epeira ventricosa</name>
    <dbReference type="NCBI Taxonomy" id="182803"/>
    <lineage>
        <taxon>Eukaryota</taxon>
        <taxon>Metazoa</taxon>
        <taxon>Ecdysozoa</taxon>
        <taxon>Arthropoda</taxon>
        <taxon>Chelicerata</taxon>
        <taxon>Arachnida</taxon>
        <taxon>Araneae</taxon>
        <taxon>Araneomorphae</taxon>
        <taxon>Entelegynae</taxon>
        <taxon>Araneoidea</taxon>
        <taxon>Araneidae</taxon>
        <taxon>Araneus</taxon>
    </lineage>
</organism>
<dbReference type="EMBL" id="BGPR01090552">
    <property type="protein sequence ID" value="GBM19792.1"/>
    <property type="molecule type" value="Genomic_DNA"/>
</dbReference>
<dbReference type="Proteomes" id="UP000499080">
    <property type="component" value="Unassembled WGS sequence"/>
</dbReference>
<evidence type="ECO:0000256" key="1">
    <source>
        <dbReference type="SAM" id="MobiDB-lite"/>
    </source>
</evidence>
<accession>A0A4Y2DSJ0</accession>
<gene>
    <name evidence="2" type="ORF">AVEN_148687_1</name>
</gene>
<sequence length="80" mass="9639">MVKTRSQTKMAENADLLALLAEMKKSLEKGQEEMKDRMEKGQAEMKDRMEKGQRKWKDEWRLMPLFQRDTYTALHENEMM</sequence>
<dbReference type="AlphaFoldDB" id="A0A4Y2DSJ0"/>
<comment type="caution">
    <text evidence="2">The sequence shown here is derived from an EMBL/GenBank/DDBJ whole genome shotgun (WGS) entry which is preliminary data.</text>
</comment>
<keyword evidence="3" id="KW-1185">Reference proteome</keyword>